<accession>U5DC12</accession>
<dbReference type="OMA" id="TITEGHM"/>
<dbReference type="GO" id="GO:0005524">
    <property type="term" value="F:ATP binding"/>
    <property type="evidence" value="ECO:0007669"/>
    <property type="project" value="InterPro"/>
</dbReference>
<dbReference type="PANTHER" id="PTHR10073">
    <property type="entry name" value="DNA MISMATCH REPAIR PROTEIN MLH, PMS, MUTL"/>
    <property type="match status" value="1"/>
</dbReference>
<dbReference type="GO" id="GO:0030983">
    <property type="term" value="F:mismatched DNA binding"/>
    <property type="evidence" value="ECO:0007669"/>
    <property type="project" value="InterPro"/>
</dbReference>
<dbReference type="PANTHER" id="PTHR10073:SF12">
    <property type="entry name" value="DNA MISMATCH REPAIR PROTEIN MLH1"/>
    <property type="match status" value="1"/>
</dbReference>
<dbReference type="Proteomes" id="UP000017836">
    <property type="component" value="Unassembled WGS sequence"/>
</dbReference>
<dbReference type="STRING" id="13333.U5DC12"/>
<organism evidence="2 3">
    <name type="scientific">Amborella trichopoda</name>
    <dbReference type="NCBI Taxonomy" id="13333"/>
    <lineage>
        <taxon>Eukaryota</taxon>
        <taxon>Viridiplantae</taxon>
        <taxon>Streptophyta</taxon>
        <taxon>Embryophyta</taxon>
        <taxon>Tracheophyta</taxon>
        <taxon>Spermatophyta</taxon>
        <taxon>Magnoliopsida</taxon>
        <taxon>Amborellales</taxon>
        <taxon>Amborellaceae</taxon>
        <taxon>Amborella</taxon>
    </lineage>
</organism>
<evidence type="ECO:0000256" key="1">
    <source>
        <dbReference type="ARBA" id="ARBA00006082"/>
    </source>
</evidence>
<evidence type="ECO:0000313" key="2">
    <source>
        <dbReference type="EMBL" id="ERN20034.1"/>
    </source>
</evidence>
<name>U5DC12_AMBTC</name>
<comment type="similarity">
    <text evidence="1">Belongs to the DNA mismatch repair MutL/HexB family.</text>
</comment>
<dbReference type="GO" id="GO:0032300">
    <property type="term" value="C:mismatch repair complex"/>
    <property type="evidence" value="ECO:0007669"/>
    <property type="project" value="InterPro"/>
</dbReference>
<dbReference type="NCBIfam" id="TIGR00585">
    <property type="entry name" value="mutl"/>
    <property type="match status" value="1"/>
</dbReference>
<evidence type="ECO:0000313" key="3">
    <source>
        <dbReference type="Proteomes" id="UP000017836"/>
    </source>
</evidence>
<proteinExistence type="inferred from homology"/>
<dbReference type="eggNOG" id="KOG1979">
    <property type="taxonomic scope" value="Eukaryota"/>
</dbReference>
<gene>
    <name evidence="2" type="ORF">AMTR_s00071p00178710</name>
</gene>
<dbReference type="InterPro" id="IPR036890">
    <property type="entry name" value="HATPase_C_sf"/>
</dbReference>
<dbReference type="Gramene" id="ERN20034">
    <property type="protein sequence ID" value="ERN20034"/>
    <property type="gene ID" value="AMTR_s00071p00178710"/>
</dbReference>
<dbReference type="InterPro" id="IPR038973">
    <property type="entry name" value="MutL/Mlh/Pms-like"/>
</dbReference>
<dbReference type="GO" id="GO:0016887">
    <property type="term" value="F:ATP hydrolysis activity"/>
    <property type="evidence" value="ECO:0007669"/>
    <property type="project" value="InterPro"/>
</dbReference>
<dbReference type="Gene3D" id="3.30.565.10">
    <property type="entry name" value="Histidine kinase-like ATPase, C-terminal domain"/>
    <property type="match status" value="1"/>
</dbReference>
<dbReference type="SUPFAM" id="SSF55874">
    <property type="entry name" value="ATPase domain of HSP90 chaperone/DNA topoisomerase II/histidine kinase"/>
    <property type="match status" value="1"/>
</dbReference>
<dbReference type="GO" id="GO:0006298">
    <property type="term" value="P:mismatch repair"/>
    <property type="evidence" value="ECO:0007669"/>
    <property type="project" value="InterPro"/>
</dbReference>
<keyword evidence="3" id="KW-1185">Reference proteome</keyword>
<dbReference type="EMBL" id="KI392062">
    <property type="protein sequence ID" value="ERN20034.1"/>
    <property type="molecule type" value="Genomic_DNA"/>
</dbReference>
<dbReference type="GO" id="GO:0140664">
    <property type="term" value="F:ATP-dependent DNA damage sensor activity"/>
    <property type="evidence" value="ECO:0007669"/>
    <property type="project" value="InterPro"/>
</dbReference>
<dbReference type="AlphaFoldDB" id="U5DC12"/>
<sequence length="275" mass="31181">MAKKIYLFRDLKDHNSLVMMLMIASSYWIPFKPKFEDLPILCERHTTSKLSAYEDLQSIKSMGFKGEALASMTFVGHVTVTTITEGHMHGYRVSYRDGVMEYEPRPCATVKGTQIMVENLFYNMTARRKTLQSSNDDYTKIVDLISRFAIHNVDVSFSCRKHGMNRADVHPSGSCSRLEAIRSVCGLTVACDLMEITASDDDPSRYIFKMNGFISNANYIAKKTTMVLYINGLIMYGPMTLNVYKFVLFIAYLGHILVECMTLSSSLDDAISFYS</sequence>
<protein>
    <submittedName>
        <fullName evidence="2">Uncharacterized protein</fullName>
    </submittedName>
</protein>
<dbReference type="InterPro" id="IPR002099">
    <property type="entry name" value="MutL/Mlh/PMS"/>
</dbReference>
<reference evidence="3" key="1">
    <citation type="journal article" date="2013" name="Science">
        <title>The Amborella genome and the evolution of flowering plants.</title>
        <authorList>
            <consortium name="Amborella Genome Project"/>
        </authorList>
    </citation>
    <scope>NUCLEOTIDE SEQUENCE [LARGE SCALE GENOMIC DNA]</scope>
</reference>
<dbReference type="HOGENOM" id="CLU_1013165_0_0_1"/>